<organism evidence="2 3">
    <name type="scientific">Symbiodinium microadriaticum</name>
    <name type="common">Dinoflagellate</name>
    <name type="synonym">Zooxanthella microadriatica</name>
    <dbReference type="NCBI Taxonomy" id="2951"/>
    <lineage>
        <taxon>Eukaryota</taxon>
        <taxon>Sar</taxon>
        <taxon>Alveolata</taxon>
        <taxon>Dinophyceae</taxon>
        <taxon>Suessiales</taxon>
        <taxon>Symbiodiniaceae</taxon>
        <taxon>Symbiodinium</taxon>
    </lineage>
</organism>
<reference evidence="2 3" key="1">
    <citation type="submission" date="2016-02" db="EMBL/GenBank/DDBJ databases">
        <title>Genome analysis of coral dinoflagellate symbionts highlights evolutionary adaptations to a symbiotic lifestyle.</title>
        <authorList>
            <person name="Aranda M."/>
            <person name="Li Y."/>
            <person name="Liew Y.J."/>
            <person name="Baumgarten S."/>
            <person name="Simakov O."/>
            <person name="Wilson M."/>
            <person name="Piel J."/>
            <person name="Ashoor H."/>
            <person name="Bougouffa S."/>
            <person name="Bajic V.B."/>
            <person name="Ryu T."/>
            <person name="Ravasi T."/>
            <person name="Bayer T."/>
            <person name="Micklem G."/>
            <person name="Kim H."/>
            <person name="Bhak J."/>
            <person name="Lajeunesse T.C."/>
            <person name="Voolstra C.R."/>
        </authorList>
    </citation>
    <scope>NUCLEOTIDE SEQUENCE [LARGE SCALE GENOMIC DNA]</scope>
    <source>
        <strain evidence="2 3">CCMP2467</strain>
    </source>
</reference>
<dbReference type="SUPFAM" id="SSF49562">
    <property type="entry name" value="C2 domain (Calcium/lipid-binding domain, CaLB)"/>
    <property type="match status" value="1"/>
</dbReference>
<dbReference type="InterPro" id="IPR035892">
    <property type="entry name" value="C2_domain_sf"/>
</dbReference>
<dbReference type="CDD" id="cd00030">
    <property type="entry name" value="C2"/>
    <property type="match status" value="1"/>
</dbReference>
<dbReference type="AlphaFoldDB" id="A0A1Q9C9I3"/>
<dbReference type="InterPro" id="IPR000008">
    <property type="entry name" value="C2_dom"/>
</dbReference>
<accession>A0A1Q9C9I3</accession>
<feature type="domain" description="C2" evidence="1">
    <location>
        <begin position="131"/>
        <end position="165"/>
    </location>
</feature>
<evidence type="ECO:0000313" key="2">
    <source>
        <dbReference type="EMBL" id="OLP79545.1"/>
    </source>
</evidence>
<comment type="caution">
    <text evidence="2">The sequence shown here is derived from an EMBL/GenBank/DDBJ whole genome shotgun (WGS) entry which is preliminary data.</text>
</comment>
<evidence type="ECO:0000313" key="3">
    <source>
        <dbReference type="Proteomes" id="UP000186817"/>
    </source>
</evidence>
<name>A0A1Q9C9I3_SYMMI</name>
<dbReference type="Gene3D" id="2.60.40.150">
    <property type="entry name" value="C2 domain"/>
    <property type="match status" value="1"/>
</dbReference>
<sequence length="433" mass="48003">MPPLAMLISRTPNFAAQSCYPCPAIEIDGEFYARYAPILADRPAKRRVFRGYRPFVTCLGTATESEISPQPAHAEAEQLQVPTFDLRIAFVQLSRLRVLGTGQVMGIETEPYMRWKIGNQVWQPDFRATGAESFNFVIYDPEQHLTVTLWDRDLLSQDDLMGEAQTVAAVKAVNLSDTDVPLICPGNHSEETRQAGTFKAKIELLITAPGHQSQEGFVCVVRVRELLQAGSKIKGRRLAVRAKFKDESSITKAGAPMLDITETLPAKEMLHKIKDNMTDAGVEMEKIDQVLDLTSLRSSRFAINRSLHFVIKNQDADTEEIILDLVDMAKLDEMKKEAKKKGVFGSTSPASNTNHIEETRGDEVLATFTVKLSDVRASKGLALPGPFFFESEELGKIEAKMFVGLSGLEPTTTEIIEEMSADDVMAEMDLVSS</sequence>
<protein>
    <recommendedName>
        <fullName evidence="1">C2 domain-containing protein</fullName>
    </recommendedName>
</protein>
<dbReference type="OrthoDB" id="73919at2759"/>
<dbReference type="Pfam" id="PF00168">
    <property type="entry name" value="C2"/>
    <property type="match status" value="1"/>
</dbReference>
<dbReference type="Proteomes" id="UP000186817">
    <property type="component" value="Unassembled WGS sequence"/>
</dbReference>
<proteinExistence type="predicted"/>
<keyword evidence="3" id="KW-1185">Reference proteome</keyword>
<evidence type="ECO:0000259" key="1">
    <source>
        <dbReference type="Pfam" id="PF00168"/>
    </source>
</evidence>
<dbReference type="EMBL" id="LSRX01001471">
    <property type="protein sequence ID" value="OLP79545.1"/>
    <property type="molecule type" value="Genomic_DNA"/>
</dbReference>
<gene>
    <name evidence="2" type="ORF">AK812_SmicGene40156</name>
</gene>